<name>A0ACA9M285_9GLOM</name>
<evidence type="ECO:0000313" key="2">
    <source>
        <dbReference type="Proteomes" id="UP000789702"/>
    </source>
</evidence>
<evidence type="ECO:0000313" key="1">
    <source>
        <dbReference type="EMBL" id="CAG8562978.1"/>
    </source>
</evidence>
<feature type="non-terminal residue" evidence="1">
    <location>
        <position position="1"/>
    </location>
</feature>
<comment type="caution">
    <text evidence="1">The sequence shown here is derived from an EMBL/GenBank/DDBJ whole genome shotgun (WGS) entry which is preliminary data.</text>
</comment>
<gene>
    <name evidence="1" type="ORF">DHETER_LOCUS5730</name>
</gene>
<keyword evidence="2" id="KW-1185">Reference proteome</keyword>
<reference evidence="1" key="1">
    <citation type="submission" date="2021-06" db="EMBL/GenBank/DDBJ databases">
        <authorList>
            <person name="Kallberg Y."/>
            <person name="Tangrot J."/>
            <person name="Rosling A."/>
        </authorList>
    </citation>
    <scope>NUCLEOTIDE SEQUENCE</scope>
    <source>
        <strain evidence="1">IL203A</strain>
    </source>
</reference>
<proteinExistence type="predicted"/>
<accession>A0ACA9M285</accession>
<protein>
    <submittedName>
        <fullName evidence="1">4400_t:CDS:1</fullName>
    </submittedName>
</protein>
<sequence length="46" mass="5180">LKIDRLACKKSSEGFGNVGDKQIFSATTILPQYMHLVMSRKWPVGK</sequence>
<organism evidence="1 2">
    <name type="scientific">Dentiscutata heterogama</name>
    <dbReference type="NCBI Taxonomy" id="1316150"/>
    <lineage>
        <taxon>Eukaryota</taxon>
        <taxon>Fungi</taxon>
        <taxon>Fungi incertae sedis</taxon>
        <taxon>Mucoromycota</taxon>
        <taxon>Glomeromycotina</taxon>
        <taxon>Glomeromycetes</taxon>
        <taxon>Diversisporales</taxon>
        <taxon>Gigasporaceae</taxon>
        <taxon>Dentiscutata</taxon>
    </lineage>
</organism>
<dbReference type="EMBL" id="CAJVPU010006628">
    <property type="protein sequence ID" value="CAG8562978.1"/>
    <property type="molecule type" value="Genomic_DNA"/>
</dbReference>
<dbReference type="Proteomes" id="UP000789702">
    <property type="component" value="Unassembled WGS sequence"/>
</dbReference>